<dbReference type="Proteomes" id="UP000030661">
    <property type="component" value="Unassembled WGS sequence"/>
</dbReference>
<protein>
    <submittedName>
        <fullName evidence="2">Uncharacterized protein</fullName>
    </submittedName>
</protein>
<keyword evidence="3" id="KW-1185">Reference proteome</keyword>
<evidence type="ECO:0000313" key="3">
    <source>
        <dbReference type="Proteomes" id="UP000030661"/>
    </source>
</evidence>
<reference evidence="2" key="1">
    <citation type="journal article" date="2015" name="PeerJ">
        <title>First genomic representation of candidate bacterial phylum KSB3 points to enhanced environmental sensing as a trigger of wastewater bulking.</title>
        <authorList>
            <person name="Sekiguchi Y."/>
            <person name="Ohashi A."/>
            <person name="Parks D.H."/>
            <person name="Yamauchi T."/>
            <person name="Tyson G.W."/>
            <person name="Hugenholtz P."/>
        </authorList>
    </citation>
    <scope>NUCLEOTIDE SEQUENCE [LARGE SCALE GENOMIC DNA]</scope>
</reference>
<dbReference type="EMBL" id="DF820466">
    <property type="protein sequence ID" value="GAK57412.1"/>
    <property type="molecule type" value="Genomic_DNA"/>
</dbReference>
<evidence type="ECO:0000313" key="2">
    <source>
        <dbReference type="EMBL" id="GAK57412.1"/>
    </source>
</evidence>
<dbReference type="HOGENOM" id="CLU_1851211_0_0_0"/>
<gene>
    <name evidence="2" type="ORF">U27_04379</name>
</gene>
<keyword evidence="1" id="KW-1133">Transmembrane helix</keyword>
<sequence>MVPSMRTTPVLVSSGRPGQAIAAVRFLPSISMISPAVIFIASMTAESIRAMPLPASFVRASDTRNTLSVLFIVNLLLSWHRTSHERDVNNLKLFSVSIALLYKLTSNFLHSHEKYLSLPDERSISTFVETIAGCLAPA</sequence>
<accession>A0A081BYK7</accession>
<name>A0A081BYK7_VECG1</name>
<organism evidence="2">
    <name type="scientific">Vecturithrix granuli</name>
    <dbReference type="NCBI Taxonomy" id="1499967"/>
    <lineage>
        <taxon>Bacteria</taxon>
        <taxon>Candidatus Moduliflexota</taxon>
        <taxon>Candidatus Vecturitrichia</taxon>
        <taxon>Candidatus Vecturitrichales</taxon>
        <taxon>Candidatus Vecturitrichaceae</taxon>
        <taxon>Candidatus Vecturithrix</taxon>
    </lineage>
</organism>
<keyword evidence="1" id="KW-0812">Transmembrane</keyword>
<keyword evidence="1" id="KW-0472">Membrane</keyword>
<dbReference type="AlphaFoldDB" id="A0A081BYK7"/>
<proteinExistence type="predicted"/>
<feature type="transmembrane region" description="Helical" evidence="1">
    <location>
        <begin position="20"/>
        <end position="41"/>
    </location>
</feature>
<evidence type="ECO:0000256" key="1">
    <source>
        <dbReference type="SAM" id="Phobius"/>
    </source>
</evidence>